<dbReference type="AlphaFoldDB" id="A8SKL6"/>
<evidence type="ECO:0000313" key="1">
    <source>
        <dbReference type="EMBL" id="EDP24136.1"/>
    </source>
</evidence>
<accession>A8SKL6</accession>
<sequence length="128" mass="15109">MSGIDIDDKALLRDNGILNFGFNGYKGKIFRDSDTHCLFVTIFLKETTKLSEEILNELKEIVYHKRLKFVQENFWEVESIEFNSASLEDYIPAYEQLGLNKNKTYKDLKFIKNETKKIICYLIERGIR</sequence>
<dbReference type="Proteomes" id="UP000003162">
    <property type="component" value="Unassembled WGS sequence"/>
</dbReference>
<dbReference type="GeneID" id="93384971"/>
<name>A8SKL6_9FIRM</name>
<dbReference type="RefSeq" id="WP_004832601.1">
    <property type="nucleotide sequence ID" value="NZ_DS483517.1"/>
</dbReference>
<reference evidence="1 2" key="1">
    <citation type="submission" date="2007-09" db="EMBL/GenBank/DDBJ databases">
        <title>Draft genome sequence of Peptostreptococcus micros (ATCC 33270).</title>
        <authorList>
            <person name="Sudarsanam P."/>
            <person name="Ley R."/>
            <person name="Guruge J."/>
            <person name="Turnbaugh P.J."/>
            <person name="Mahowald M."/>
            <person name="Liep D."/>
            <person name="Gordon J."/>
        </authorList>
    </citation>
    <scope>NUCLEOTIDE SEQUENCE [LARGE SCALE GENOMIC DNA]</scope>
    <source>
        <strain evidence="1 2">ATCC 33270</strain>
    </source>
</reference>
<organism evidence="1 2">
    <name type="scientific">Parvimonas micra ATCC 33270</name>
    <dbReference type="NCBI Taxonomy" id="411465"/>
    <lineage>
        <taxon>Bacteria</taxon>
        <taxon>Bacillati</taxon>
        <taxon>Bacillota</taxon>
        <taxon>Tissierellia</taxon>
        <taxon>Tissierellales</taxon>
        <taxon>Peptoniphilaceae</taxon>
        <taxon>Parvimonas</taxon>
    </lineage>
</organism>
<reference evidence="1 2" key="2">
    <citation type="submission" date="2007-09" db="EMBL/GenBank/DDBJ databases">
        <authorList>
            <person name="Fulton L."/>
            <person name="Clifton S."/>
            <person name="Fulton B."/>
            <person name="Xu J."/>
            <person name="Minx P."/>
            <person name="Pepin K.H."/>
            <person name="Johnson M."/>
            <person name="Thiruvilangam P."/>
            <person name="Bhonagiri V."/>
            <person name="Nash W.E."/>
            <person name="Mardis E.R."/>
            <person name="Wilson R.K."/>
        </authorList>
    </citation>
    <scope>NUCLEOTIDE SEQUENCE [LARGE SCALE GENOMIC DNA]</scope>
    <source>
        <strain evidence="1 2">ATCC 33270</strain>
    </source>
</reference>
<proteinExistence type="predicted"/>
<comment type="caution">
    <text evidence="1">The sequence shown here is derived from an EMBL/GenBank/DDBJ whole genome shotgun (WGS) entry which is preliminary data.</text>
</comment>
<evidence type="ECO:0000313" key="2">
    <source>
        <dbReference type="Proteomes" id="UP000003162"/>
    </source>
</evidence>
<protein>
    <submittedName>
        <fullName evidence="1">Uncharacterized protein</fullName>
    </submittedName>
</protein>
<gene>
    <name evidence="1" type="ORF">PEPMIC_00716</name>
</gene>
<dbReference type="HOGENOM" id="CLU_1957455_0_0_9"/>
<dbReference type="EMBL" id="ABEE02000016">
    <property type="protein sequence ID" value="EDP24136.1"/>
    <property type="molecule type" value="Genomic_DNA"/>
</dbReference>